<evidence type="ECO:0000313" key="2">
    <source>
        <dbReference type="Proteomes" id="UP001595833"/>
    </source>
</evidence>
<dbReference type="EMBL" id="JBHSJB010000028">
    <property type="protein sequence ID" value="MFC5057579.1"/>
    <property type="molecule type" value="Genomic_DNA"/>
</dbReference>
<accession>A0ABV9Y712</accession>
<reference evidence="2" key="1">
    <citation type="journal article" date="2019" name="Int. J. Syst. Evol. Microbiol.">
        <title>The Global Catalogue of Microorganisms (GCM) 10K type strain sequencing project: providing services to taxonomists for standard genome sequencing and annotation.</title>
        <authorList>
            <consortium name="The Broad Institute Genomics Platform"/>
            <consortium name="The Broad Institute Genome Sequencing Center for Infectious Disease"/>
            <person name="Wu L."/>
            <person name="Ma J."/>
        </authorList>
    </citation>
    <scope>NUCLEOTIDE SEQUENCE [LARGE SCALE GENOMIC DNA]</scope>
    <source>
        <strain evidence="2">KCTC 12848</strain>
    </source>
</reference>
<name>A0ABV9Y712_9PSEU</name>
<dbReference type="RefSeq" id="WP_344042985.1">
    <property type="nucleotide sequence ID" value="NZ_BAAAKE010000039.1"/>
</dbReference>
<gene>
    <name evidence="1" type="ORF">ACFPFM_28015</name>
</gene>
<evidence type="ECO:0000313" key="1">
    <source>
        <dbReference type="EMBL" id="MFC5057579.1"/>
    </source>
</evidence>
<comment type="caution">
    <text evidence="1">The sequence shown here is derived from an EMBL/GenBank/DDBJ whole genome shotgun (WGS) entry which is preliminary data.</text>
</comment>
<sequence>MAEPSPGATASRSDSERRRFLRRVCAVTGSRQVSWNVVKEPRREPRGS</sequence>
<dbReference type="Proteomes" id="UP001595833">
    <property type="component" value="Unassembled WGS sequence"/>
</dbReference>
<protein>
    <submittedName>
        <fullName evidence="1">Uncharacterized protein</fullName>
    </submittedName>
</protein>
<organism evidence="1 2">
    <name type="scientific">Saccharothrix xinjiangensis</name>
    <dbReference type="NCBI Taxonomy" id="204798"/>
    <lineage>
        <taxon>Bacteria</taxon>
        <taxon>Bacillati</taxon>
        <taxon>Actinomycetota</taxon>
        <taxon>Actinomycetes</taxon>
        <taxon>Pseudonocardiales</taxon>
        <taxon>Pseudonocardiaceae</taxon>
        <taxon>Saccharothrix</taxon>
    </lineage>
</organism>
<keyword evidence="2" id="KW-1185">Reference proteome</keyword>
<proteinExistence type="predicted"/>